<dbReference type="Proteomes" id="UP000231463">
    <property type="component" value="Segment"/>
</dbReference>
<dbReference type="EMBL" id="MF957259">
    <property type="protein sequence ID" value="ATN93100.1"/>
    <property type="molecule type" value="Genomic_DNA"/>
</dbReference>
<organism evidence="1 2">
    <name type="scientific">Salmonella phage Melville</name>
    <dbReference type="NCBI Taxonomy" id="2041413"/>
    <lineage>
        <taxon>Viruses</taxon>
        <taxon>Duplodnaviria</taxon>
        <taxon>Heunggongvirae</taxon>
        <taxon>Uroviricota</taxon>
        <taxon>Caudoviricetes</taxon>
        <taxon>Pantevenvirales</taxon>
        <taxon>Straboviridae</taxon>
        <taxon>Tevenvirinae</taxon>
        <taxon>Gelderlandvirus</taxon>
        <taxon>Gelderlandvirus melville</taxon>
    </lineage>
</organism>
<sequence length="79" mass="9406">MDAPNYEENNMRLVKVKYSIHHYMEDSTEGLSELFTLDGSVYQTDTEITDRIYKHYHDKSEEYGDVYIVDKITIVEHLE</sequence>
<gene>
    <name evidence="1" type="ORF">CPT_Melville_131</name>
</gene>
<protein>
    <submittedName>
        <fullName evidence="1">Uncharacterized protein</fullName>
    </submittedName>
</protein>
<evidence type="ECO:0000313" key="1">
    <source>
        <dbReference type="EMBL" id="ATN93100.1"/>
    </source>
</evidence>
<reference evidence="2" key="1">
    <citation type="submission" date="2017-09" db="EMBL/GenBank/DDBJ databases">
        <title>The complete genome of Salmonella phage Melville.</title>
        <authorList>
            <person name="Zhang K."/>
            <person name="Xie Y."/>
            <person name="Liu M."/>
            <person name="Gill J."/>
        </authorList>
    </citation>
    <scope>NUCLEOTIDE SEQUENCE [LARGE SCALE GENOMIC DNA]</scope>
</reference>
<proteinExistence type="predicted"/>
<accession>A0A2D1GM83</accession>
<name>A0A2D1GM83_9CAUD</name>
<evidence type="ECO:0000313" key="2">
    <source>
        <dbReference type="Proteomes" id="UP000231463"/>
    </source>
</evidence>
<keyword evidence="2" id="KW-1185">Reference proteome</keyword>